<dbReference type="HAMAP" id="MF_00952">
    <property type="entry name" value="Topoisom_1_prok"/>
    <property type="match status" value="1"/>
</dbReference>
<dbReference type="Pfam" id="PF01396">
    <property type="entry name" value="Zn_ribbon_Top1"/>
    <property type="match status" value="3"/>
</dbReference>
<evidence type="ECO:0000256" key="1">
    <source>
        <dbReference type="ARBA" id="ARBA00000213"/>
    </source>
</evidence>
<dbReference type="PROSITE" id="PS00396">
    <property type="entry name" value="TOPO_IA_1"/>
    <property type="match status" value="1"/>
</dbReference>
<dbReference type="InterPro" id="IPR000380">
    <property type="entry name" value="Topo_IA"/>
</dbReference>
<dbReference type="InterPro" id="IPR034149">
    <property type="entry name" value="TOPRIM_TopoI"/>
</dbReference>
<dbReference type="GO" id="GO:0003917">
    <property type="term" value="F:DNA topoisomerase type I (single strand cut, ATP-independent) activity"/>
    <property type="evidence" value="ECO:0007669"/>
    <property type="project" value="UniProtKB-UniRule"/>
</dbReference>
<dbReference type="SUPFAM" id="SSF57783">
    <property type="entry name" value="Zinc beta-ribbon"/>
    <property type="match status" value="2"/>
</dbReference>
<dbReference type="GO" id="GO:0006265">
    <property type="term" value="P:DNA topological change"/>
    <property type="evidence" value="ECO:0007669"/>
    <property type="project" value="UniProtKB-UniRule"/>
</dbReference>
<keyword evidence="3" id="KW-0479">Metal-binding</keyword>
<evidence type="ECO:0000313" key="13">
    <source>
        <dbReference type="EMBL" id="HIV01361.1"/>
    </source>
</evidence>
<evidence type="ECO:0000259" key="11">
    <source>
        <dbReference type="PROSITE" id="PS50880"/>
    </source>
</evidence>
<comment type="function">
    <text evidence="10">Releases the supercoiling and torsional tension of DNA, which is introduced during the DNA replication and transcription, by transiently cleaving and rejoining one strand of the DNA duplex. Introduces a single-strand break via transesterification at a target site in duplex DNA. The scissile phosphodiester is attacked by the catalytic tyrosine of the enzyme, resulting in the formation of a DNA-(5'-phosphotyrosyl)-enzyme intermediate and the expulsion of a 3'-OH DNA strand. The free DNA strand then undergoes passage around the unbroken strand, thus removing DNA supercoils. Finally, in the religation step, the DNA 3'-OH attacks the covalent intermediate to expel the active-site tyrosine and restore the DNA phosphodiester backbone.</text>
</comment>
<evidence type="ECO:0000313" key="14">
    <source>
        <dbReference type="Proteomes" id="UP000886861"/>
    </source>
</evidence>
<reference evidence="13" key="2">
    <citation type="journal article" date="2021" name="PeerJ">
        <title>Extensive microbial diversity within the chicken gut microbiome revealed by metagenomics and culture.</title>
        <authorList>
            <person name="Gilroy R."/>
            <person name="Ravi A."/>
            <person name="Getino M."/>
            <person name="Pursley I."/>
            <person name="Horton D.L."/>
            <person name="Alikhan N.F."/>
            <person name="Baker D."/>
            <person name="Gharbi K."/>
            <person name="Hall N."/>
            <person name="Watson M."/>
            <person name="Adriaenssens E.M."/>
            <person name="Foster-Nyarko E."/>
            <person name="Jarju S."/>
            <person name="Secka A."/>
            <person name="Antonio M."/>
            <person name="Oren A."/>
            <person name="Chaudhuri R.R."/>
            <person name="La Ragione R."/>
            <person name="Hildebrand F."/>
            <person name="Pallen M.J."/>
        </authorList>
    </citation>
    <scope>NUCLEOTIDE SEQUENCE</scope>
    <source>
        <strain evidence="13">CHK186-9395</strain>
    </source>
</reference>
<dbReference type="SUPFAM" id="SSF56712">
    <property type="entry name" value="Prokaryotic type I DNA topoisomerase"/>
    <property type="match status" value="1"/>
</dbReference>
<dbReference type="InterPro" id="IPR013825">
    <property type="entry name" value="Topo_IA_cen_sub2"/>
</dbReference>
<dbReference type="Proteomes" id="UP000886861">
    <property type="component" value="Unassembled WGS sequence"/>
</dbReference>
<dbReference type="Gene3D" id="3.30.65.10">
    <property type="entry name" value="Bacterial Topoisomerase I, domain 1"/>
    <property type="match status" value="2"/>
</dbReference>
<evidence type="ECO:0000256" key="4">
    <source>
        <dbReference type="ARBA" id="ARBA00022771"/>
    </source>
</evidence>
<dbReference type="PROSITE" id="PS52039">
    <property type="entry name" value="TOPO_IA_2"/>
    <property type="match status" value="1"/>
</dbReference>
<dbReference type="GO" id="GO:0005694">
    <property type="term" value="C:chromosome"/>
    <property type="evidence" value="ECO:0007669"/>
    <property type="project" value="InterPro"/>
</dbReference>
<evidence type="ECO:0000256" key="6">
    <source>
        <dbReference type="ARBA" id="ARBA00022842"/>
    </source>
</evidence>
<dbReference type="InterPro" id="IPR013826">
    <property type="entry name" value="Topo_IA_cen_sub3"/>
</dbReference>
<evidence type="ECO:0000259" key="12">
    <source>
        <dbReference type="PROSITE" id="PS52039"/>
    </source>
</evidence>
<name>A0A9D1SZ42_9FIRM</name>
<keyword evidence="9 10" id="KW-0413">Isomerase</keyword>
<feature type="site" description="Interaction with DNA" evidence="10">
    <location>
        <position position="146"/>
    </location>
</feature>
<dbReference type="Pfam" id="PF01131">
    <property type="entry name" value="Topoisom_bac"/>
    <property type="match status" value="1"/>
</dbReference>
<dbReference type="InterPro" id="IPR006171">
    <property type="entry name" value="TOPRIM_dom"/>
</dbReference>
<dbReference type="EMBL" id="DVOJ01000007">
    <property type="protein sequence ID" value="HIV01361.1"/>
    <property type="molecule type" value="Genomic_DNA"/>
</dbReference>
<dbReference type="SMART" id="SM00437">
    <property type="entry name" value="TOP1Ac"/>
    <property type="match status" value="1"/>
</dbReference>
<dbReference type="InterPro" id="IPR003601">
    <property type="entry name" value="Topo_IA_2"/>
</dbReference>
<dbReference type="EC" id="5.6.2.1" evidence="10"/>
<dbReference type="InterPro" id="IPR013824">
    <property type="entry name" value="Topo_IA_cen_sub1"/>
</dbReference>
<dbReference type="InterPro" id="IPR023405">
    <property type="entry name" value="Topo_IA_core_domain"/>
</dbReference>
<feature type="domain" description="Topo IA-type catalytic" evidence="12">
    <location>
        <begin position="127"/>
        <end position="555"/>
    </location>
</feature>
<evidence type="ECO:0000256" key="9">
    <source>
        <dbReference type="ARBA" id="ARBA00023235"/>
    </source>
</evidence>
<dbReference type="InterPro" id="IPR013497">
    <property type="entry name" value="Topo_IA_cen"/>
</dbReference>
<comment type="caution">
    <text evidence="13">The sequence shown here is derived from an EMBL/GenBank/DDBJ whole genome shotgun (WGS) entry which is preliminary data.</text>
</comment>
<evidence type="ECO:0000256" key="3">
    <source>
        <dbReference type="ARBA" id="ARBA00022723"/>
    </source>
</evidence>
<feature type="site" description="Interaction with DNA" evidence="10">
    <location>
        <position position="31"/>
    </location>
</feature>
<feature type="site" description="Interaction with DNA" evidence="10">
    <location>
        <position position="137"/>
    </location>
</feature>
<dbReference type="CDD" id="cd00186">
    <property type="entry name" value="TOP1Ac"/>
    <property type="match status" value="1"/>
</dbReference>
<dbReference type="PRINTS" id="PR00417">
    <property type="entry name" value="PRTPISMRASEI"/>
</dbReference>
<evidence type="ECO:0000256" key="10">
    <source>
        <dbReference type="HAMAP-Rule" id="MF_00952"/>
    </source>
</evidence>
<dbReference type="InterPro" id="IPR013498">
    <property type="entry name" value="Topo_IA_Znf"/>
</dbReference>
<gene>
    <name evidence="10 13" type="primary">topA</name>
    <name evidence="13" type="ORF">IAA62_02250</name>
</gene>
<comment type="similarity">
    <text evidence="2 10">Belongs to the type IA topoisomerase family.</text>
</comment>
<comment type="catalytic activity">
    <reaction evidence="1 10">
        <text>ATP-independent breakage of single-stranded DNA, followed by passage and rejoining.</text>
        <dbReference type="EC" id="5.6.2.1"/>
    </reaction>
</comment>
<dbReference type="InterPro" id="IPR005733">
    <property type="entry name" value="TopoI_bac-type"/>
</dbReference>
<comment type="caution">
    <text evidence="10">Lacks conserved residue(s) required for the propagation of feature annotation.</text>
</comment>
<evidence type="ECO:0000256" key="2">
    <source>
        <dbReference type="ARBA" id="ARBA00009446"/>
    </source>
</evidence>
<dbReference type="PROSITE" id="PS50880">
    <property type="entry name" value="TOPRIM"/>
    <property type="match status" value="1"/>
</dbReference>
<feature type="region of interest" description="Interaction with DNA" evidence="10">
    <location>
        <begin position="161"/>
        <end position="166"/>
    </location>
</feature>
<dbReference type="PANTHER" id="PTHR42785">
    <property type="entry name" value="DNA TOPOISOMERASE, TYPE IA, CORE"/>
    <property type="match status" value="1"/>
</dbReference>
<dbReference type="InterPro" id="IPR028612">
    <property type="entry name" value="Topoisom_1_IA"/>
</dbReference>
<feature type="site" description="Interaction with DNA" evidence="10">
    <location>
        <position position="141"/>
    </location>
</feature>
<keyword evidence="5" id="KW-0862">Zinc</keyword>
<dbReference type="NCBIfam" id="TIGR01051">
    <property type="entry name" value="topA_bact"/>
    <property type="match status" value="1"/>
</dbReference>
<dbReference type="InterPro" id="IPR023406">
    <property type="entry name" value="Topo_IA_AS"/>
</dbReference>
<evidence type="ECO:0000256" key="8">
    <source>
        <dbReference type="ARBA" id="ARBA00023125"/>
    </source>
</evidence>
<protein>
    <recommendedName>
        <fullName evidence="10">DNA topoisomerase 1</fullName>
        <ecNumber evidence="10">5.6.2.1</ecNumber>
    </recommendedName>
    <alternativeName>
        <fullName evidence="10">DNA topoisomerase I</fullName>
    </alternativeName>
</protein>
<dbReference type="Pfam" id="PF01751">
    <property type="entry name" value="Toprim"/>
    <property type="match status" value="1"/>
</dbReference>
<dbReference type="CDD" id="cd03363">
    <property type="entry name" value="TOPRIM_TopoIA_TopoI"/>
    <property type="match status" value="1"/>
</dbReference>
<keyword evidence="7 10" id="KW-0799">Topoisomerase</keyword>
<evidence type="ECO:0000256" key="7">
    <source>
        <dbReference type="ARBA" id="ARBA00023029"/>
    </source>
</evidence>
<feature type="active site" description="O-(5'-phospho-DNA)-tyrosine intermediate" evidence="10">
    <location>
        <position position="296"/>
    </location>
</feature>
<feature type="site" description="Interaction with DNA" evidence="10">
    <location>
        <position position="298"/>
    </location>
</feature>
<dbReference type="InterPro" id="IPR003602">
    <property type="entry name" value="Topo_IA_DNA-bd_dom"/>
</dbReference>
<dbReference type="SMART" id="SM00493">
    <property type="entry name" value="TOPRIM"/>
    <property type="match status" value="1"/>
</dbReference>
<feature type="site" description="Interaction with DNA" evidence="10">
    <location>
        <position position="487"/>
    </location>
</feature>
<dbReference type="SMART" id="SM00436">
    <property type="entry name" value="TOP1Bc"/>
    <property type="match status" value="1"/>
</dbReference>
<accession>A0A9D1SZ42</accession>
<feature type="site" description="Interaction with DNA" evidence="10">
    <location>
        <position position="138"/>
    </location>
</feature>
<comment type="subunit">
    <text evidence="10">Monomer.</text>
</comment>
<dbReference type="GO" id="GO:0003677">
    <property type="term" value="F:DNA binding"/>
    <property type="evidence" value="ECO:0007669"/>
    <property type="project" value="UniProtKB-KW"/>
</dbReference>
<dbReference type="GO" id="GO:0008270">
    <property type="term" value="F:zinc ion binding"/>
    <property type="evidence" value="ECO:0007669"/>
    <property type="project" value="UniProtKB-KW"/>
</dbReference>
<sequence>MKLVVIEGPGKRDTLKKYLGPEYEVLATKGHIRDLPSKGFAVDISNNFEPHYEEMPDKKDIISDLKKKASKAEKVYLATDPDREGEAISWHIAHILGMKPDEKCRIKYNEISKKAVQEALNHPDVINQQMVDAQQARRILDRLVGYKLSPIICKAIKPNLSAGRVQSIALKLVVDREKEIRDFKPEEYWTITAELLKNKQMFKASLTSYNSKKIKPKNKEEVDKILADLNSATYKIASIKKSKTKSNPLPPFTTSTMQQDALNKLGMNLKKTSQCAQNLYEGVEIAGEGKVALITYIRTDSTRVADDAMAAARNFVANKYGSNFIPVKPNVYASKKNAQDAHEAIRPINIERTPESVKASLNPDNYKLYKLIYERFLASQMAPAIYDSVAVDVDANSYTFHATGRTVDFEGYTIIYKAYSDSEEEKEGKIPKLEEGEIVDLNALKPEQKFTKPPARYTEASLVKAMEEKGIGRPATYAPTITILATRGYTEKEGKSLKPTELGETVSDYLDKYFKGVINVKFTANMENRLDDIAEKGEKWQDVVGSFWNGFKNLLLNADKRSVGFKKPAVETEEICEKCGGKMVIREGKYGKFLGCSNFPKCKNVKSLEPEPKPVGVCPECGKPVVARKSKRGKIFYSCTGYPDCKFMSWDIPTEEKCPKCKHFLYKKGENYKCSNPECDYKR</sequence>
<organism evidence="13 14">
    <name type="scientific">Candidatus Caccopulliclostridium gallistercoris</name>
    <dbReference type="NCBI Taxonomy" id="2840719"/>
    <lineage>
        <taxon>Bacteria</taxon>
        <taxon>Bacillati</taxon>
        <taxon>Bacillota</taxon>
        <taxon>Clostridia</taxon>
        <taxon>Candidatus Caccopulliclostridium</taxon>
    </lineage>
</organism>
<dbReference type="Gene3D" id="1.10.290.10">
    <property type="entry name" value="Topoisomerase I, domain 4"/>
    <property type="match status" value="1"/>
</dbReference>
<evidence type="ECO:0000256" key="5">
    <source>
        <dbReference type="ARBA" id="ARBA00022833"/>
    </source>
</evidence>
<keyword evidence="8 10" id="KW-0238">DNA-binding</keyword>
<dbReference type="Gene3D" id="3.40.50.140">
    <property type="match status" value="1"/>
</dbReference>
<dbReference type="PANTHER" id="PTHR42785:SF1">
    <property type="entry name" value="DNA TOPOISOMERASE"/>
    <property type="match status" value="1"/>
</dbReference>
<proteinExistence type="inferred from homology"/>
<dbReference type="Gene3D" id="2.70.20.10">
    <property type="entry name" value="Topoisomerase I, domain 3"/>
    <property type="match status" value="1"/>
</dbReference>
<keyword evidence="4" id="KW-0863">Zinc-finger</keyword>
<reference evidence="13" key="1">
    <citation type="submission" date="2020-10" db="EMBL/GenBank/DDBJ databases">
        <authorList>
            <person name="Gilroy R."/>
        </authorList>
    </citation>
    <scope>NUCLEOTIDE SEQUENCE</scope>
    <source>
        <strain evidence="13">CHK186-9395</strain>
    </source>
</reference>
<dbReference type="Gene3D" id="1.10.460.10">
    <property type="entry name" value="Topoisomerase I, domain 2"/>
    <property type="match status" value="1"/>
</dbReference>
<keyword evidence="6" id="KW-0460">Magnesium</keyword>
<feature type="domain" description="Toprim" evidence="11">
    <location>
        <begin position="1"/>
        <end position="111"/>
    </location>
</feature>
<dbReference type="AlphaFoldDB" id="A0A9D1SZ42"/>